<keyword evidence="3" id="KW-1185">Reference proteome</keyword>
<dbReference type="Proteomes" id="UP000619479">
    <property type="component" value="Unassembled WGS sequence"/>
</dbReference>
<sequence length="63" mass="6315">MAGSAFPDGPDALGEVSENGRREPTIPAVAGAQPGRPGARNPVVAGPATRSLRARNPGRRGIG</sequence>
<name>A0A919LY76_9ACTN</name>
<comment type="caution">
    <text evidence="2">The sequence shown here is derived from an EMBL/GenBank/DDBJ whole genome shotgun (WGS) entry which is preliminary data.</text>
</comment>
<accession>A0A919LY76</accession>
<reference evidence="2" key="1">
    <citation type="submission" date="2021-01" db="EMBL/GenBank/DDBJ databases">
        <title>Whole genome shotgun sequence of Actinoplanes cyaneus NBRC 14990.</title>
        <authorList>
            <person name="Komaki H."/>
            <person name="Tamura T."/>
        </authorList>
    </citation>
    <scope>NUCLEOTIDE SEQUENCE</scope>
    <source>
        <strain evidence="2">NBRC 14990</strain>
    </source>
</reference>
<gene>
    <name evidence="2" type="ORF">Acy02nite_05860</name>
</gene>
<dbReference type="AlphaFoldDB" id="A0A919LY76"/>
<protein>
    <submittedName>
        <fullName evidence="2">Uncharacterized protein</fullName>
    </submittedName>
</protein>
<evidence type="ECO:0000256" key="1">
    <source>
        <dbReference type="SAM" id="MobiDB-lite"/>
    </source>
</evidence>
<feature type="region of interest" description="Disordered" evidence="1">
    <location>
        <begin position="1"/>
        <end position="63"/>
    </location>
</feature>
<organism evidence="2 3">
    <name type="scientific">Actinoplanes cyaneus</name>
    <dbReference type="NCBI Taxonomy" id="52696"/>
    <lineage>
        <taxon>Bacteria</taxon>
        <taxon>Bacillati</taxon>
        <taxon>Actinomycetota</taxon>
        <taxon>Actinomycetes</taxon>
        <taxon>Micromonosporales</taxon>
        <taxon>Micromonosporaceae</taxon>
        <taxon>Actinoplanes</taxon>
    </lineage>
</organism>
<feature type="compositionally biased region" description="Basic residues" evidence="1">
    <location>
        <begin position="52"/>
        <end position="63"/>
    </location>
</feature>
<proteinExistence type="predicted"/>
<evidence type="ECO:0000313" key="3">
    <source>
        <dbReference type="Proteomes" id="UP000619479"/>
    </source>
</evidence>
<dbReference type="EMBL" id="BOMH01000004">
    <property type="protein sequence ID" value="GID62705.1"/>
    <property type="molecule type" value="Genomic_DNA"/>
</dbReference>
<evidence type="ECO:0000313" key="2">
    <source>
        <dbReference type="EMBL" id="GID62705.1"/>
    </source>
</evidence>